<evidence type="ECO:0000256" key="7">
    <source>
        <dbReference type="ARBA" id="ARBA00023128"/>
    </source>
</evidence>
<accession>A0ABM1TRF0</accession>
<evidence type="ECO:0000256" key="8">
    <source>
        <dbReference type="ARBA" id="ARBA00023136"/>
    </source>
</evidence>
<comment type="subcellular location">
    <subcellularLocation>
        <location evidence="1">Mitochondrion inner membrane</location>
        <topology evidence="1">Multi-pass membrane protein</topology>
    </subcellularLocation>
</comment>
<evidence type="ECO:0000313" key="11">
    <source>
        <dbReference type="Proteomes" id="UP000694941"/>
    </source>
</evidence>
<comment type="similarity">
    <text evidence="2">Belongs to the TMEM242 family.</text>
</comment>
<name>A0ABM1TRF0_LIMPO</name>
<evidence type="ECO:0000256" key="2">
    <source>
        <dbReference type="ARBA" id="ARBA00007570"/>
    </source>
</evidence>
<feature type="transmembrane region" description="Helical" evidence="10">
    <location>
        <begin position="74"/>
        <end position="94"/>
    </location>
</feature>
<reference evidence="12" key="1">
    <citation type="submission" date="2025-08" db="UniProtKB">
        <authorList>
            <consortium name="RefSeq"/>
        </authorList>
    </citation>
    <scope>IDENTIFICATION</scope>
    <source>
        <tissue evidence="12">Muscle</tissue>
    </source>
</reference>
<evidence type="ECO:0000256" key="1">
    <source>
        <dbReference type="ARBA" id="ARBA00004448"/>
    </source>
</evidence>
<sequence>MHLISSYLERWRVTRRKKKIIGGAFLAGVAGASLVFGFGMTLAMAKRKDPSFFTKGLIGSKEAPESGGSLAIRALGWGTLYAVCGFGLFCFGAWKSLGVQNLKEFRQKIGEMLPQIPKKEPQGRTEFKNLRELLNYVIEESEKSKRS</sequence>
<proteinExistence type="inferred from homology"/>
<keyword evidence="4 10" id="KW-0812">Transmembrane</keyword>
<evidence type="ECO:0000256" key="3">
    <source>
        <dbReference type="ARBA" id="ARBA00013934"/>
    </source>
</evidence>
<evidence type="ECO:0000256" key="9">
    <source>
        <dbReference type="ARBA" id="ARBA00045905"/>
    </source>
</evidence>
<dbReference type="PANTHER" id="PTHR13141:SF4">
    <property type="entry name" value="TRANSMEMBRANE PROTEIN 242"/>
    <property type="match status" value="1"/>
</dbReference>
<evidence type="ECO:0000256" key="6">
    <source>
        <dbReference type="ARBA" id="ARBA00022989"/>
    </source>
</evidence>
<keyword evidence="8 10" id="KW-0472">Membrane</keyword>
<evidence type="ECO:0000256" key="5">
    <source>
        <dbReference type="ARBA" id="ARBA00022792"/>
    </source>
</evidence>
<evidence type="ECO:0000313" key="12">
    <source>
        <dbReference type="RefSeq" id="XP_022258456.1"/>
    </source>
</evidence>
<evidence type="ECO:0000256" key="4">
    <source>
        <dbReference type="ARBA" id="ARBA00022692"/>
    </source>
</evidence>
<keyword evidence="7" id="KW-0496">Mitochondrion</keyword>
<comment type="function">
    <text evidence="9">Scaffold protein that participates in the c-ring assembly of mitochondrial ATP synthase (F(1)F(0) ATP synthase or complex V) by facilitating the membrane insertion and oligomer formation of the subunit c/ATP5MC3. Participates in the incorporation of the c-ring into vestigial complexes. Additionally influences the incorporation of subunits MT-ATP6, MT-ATP8, ATP5MJ, and ATP5MK in the ATP synthase.</text>
</comment>
<keyword evidence="6 10" id="KW-1133">Transmembrane helix</keyword>
<dbReference type="RefSeq" id="XP_022258456.1">
    <property type="nucleotide sequence ID" value="XM_022402748.1"/>
</dbReference>
<dbReference type="Proteomes" id="UP000694941">
    <property type="component" value="Unplaced"/>
</dbReference>
<dbReference type="Pfam" id="PF07096">
    <property type="entry name" value="DUF1358"/>
    <property type="match status" value="1"/>
</dbReference>
<dbReference type="PANTHER" id="PTHR13141">
    <property type="entry name" value="TRANSMEMBRANE PROTEIN 242"/>
    <property type="match status" value="1"/>
</dbReference>
<gene>
    <name evidence="12" type="primary">LOC106474450</name>
</gene>
<feature type="transmembrane region" description="Helical" evidence="10">
    <location>
        <begin position="20"/>
        <end position="45"/>
    </location>
</feature>
<dbReference type="GeneID" id="106474450"/>
<organism evidence="11 12">
    <name type="scientific">Limulus polyphemus</name>
    <name type="common">Atlantic horseshoe crab</name>
    <dbReference type="NCBI Taxonomy" id="6850"/>
    <lineage>
        <taxon>Eukaryota</taxon>
        <taxon>Metazoa</taxon>
        <taxon>Ecdysozoa</taxon>
        <taxon>Arthropoda</taxon>
        <taxon>Chelicerata</taxon>
        <taxon>Merostomata</taxon>
        <taxon>Xiphosura</taxon>
        <taxon>Limulidae</taxon>
        <taxon>Limulus</taxon>
    </lineage>
</organism>
<keyword evidence="5" id="KW-0999">Mitochondrion inner membrane</keyword>
<evidence type="ECO:0000256" key="10">
    <source>
        <dbReference type="SAM" id="Phobius"/>
    </source>
</evidence>
<protein>
    <recommendedName>
        <fullName evidence="3">Transmembrane protein 242</fullName>
    </recommendedName>
</protein>
<dbReference type="InterPro" id="IPR009792">
    <property type="entry name" value="TMEM242"/>
</dbReference>
<keyword evidence="11" id="KW-1185">Reference proteome</keyword>